<dbReference type="STRING" id="580340.Tlie_0661"/>
<evidence type="ECO:0000256" key="8">
    <source>
        <dbReference type="RuleBase" id="RU003869"/>
    </source>
</evidence>
<feature type="domain" description="Large ribosomal subunit protein uL6 alpha-beta" evidence="10">
    <location>
        <begin position="90"/>
        <end position="164"/>
    </location>
</feature>
<proteinExistence type="inferred from homology"/>
<dbReference type="NCBIfam" id="TIGR03654">
    <property type="entry name" value="L6_bact"/>
    <property type="match status" value="1"/>
</dbReference>
<dbReference type="HAMAP" id="MF_01365_B">
    <property type="entry name" value="Ribosomal_uL6_B"/>
    <property type="match status" value="1"/>
</dbReference>
<name>G7V8V5_THELD</name>
<dbReference type="PIRSF" id="PIRSF002162">
    <property type="entry name" value="Ribosomal_L6"/>
    <property type="match status" value="1"/>
</dbReference>
<gene>
    <name evidence="7" type="primary">rplF</name>
    <name evidence="11" type="ordered locus">Tlie_0661</name>
</gene>
<dbReference type="EMBL" id="CP003096">
    <property type="protein sequence ID" value="AER66396.1"/>
    <property type="molecule type" value="Genomic_DNA"/>
</dbReference>
<reference evidence="11 12" key="2">
    <citation type="journal article" date="2012" name="Stand. Genomic Sci.">
        <title>Genome sequence of the moderately thermophilic, amino-acid-degrading and sulfur-reducing bacterium Thermovirga lienii type strain (Cas60314(T)).</title>
        <authorList>
            <person name="Goker M."/>
            <person name="Saunders E."/>
            <person name="Lapidus A."/>
            <person name="Nolan M."/>
            <person name="Lucas S."/>
            <person name="Hammon N."/>
            <person name="Deshpande S."/>
            <person name="Cheng J.F."/>
            <person name="Han C."/>
            <person name="Tapia R."/>
            <person name="Goodwin L.A."/>
            <person name="Pitluck S."/>
            <person name="Liolios K."/>
            <person name="Mavromatis K."/>
            <person name="Pagani I."/>
            <person name="Ivanova N."/>
            <person name="Mikhailova N."/>
            <person name="Pati A."/>
            <person name="Chen A."/>
            <person name="Palaniappan K."/>
            <person name="Land M."/>
            <person name="Chang Y.J."/>
            <person name="Jeffries C.D."/>
            <person name="Brambilla E.M."/>
            <person name="Rohde M."/>
            <person name="Spring S."/>
            <person name="Detter J.C."/>
            <person name="Woyke T."/>
            <person name="Bristow J."/>
            <person name="Eisen J.A."/>
            <person name="Markowitz V."/>
            <person name="Hugenholtz P."/>
            <person name="Kyrpides N.C."/>
            <person name="Klenk H.P."/>
        </authorList>
    </citation>
    <scope>NUCLEOTIDE SEQUENCE [LARGE SCALE GENOMIC DNA]</scope>
    <source>
        <strain evidence="12">ATCC BAA-1197 / DSM 17291 / Cas60314</strain>
    </source>
</reference>
<dbReference type="PRINTS" id="PR00059">
    <property type="entry name" value="RIBOSOMALL6"/>
</dbReference>
<dbReference type="FunFam" id="3.90.930.12:FF:000002">
    <property type="entry name" value="50S ribosomal protein L6"/>
    <property type="match status" value="1"/>
</dbReference>
<dbReference type="InterPro" id="IPR020040">
    <property type="entry name" value="Ribosomal_uL6_a/b-dom"/>
</dbReference>
<accession>G7V8V5</accession>
<evidence type="ECO:0000256" key="7">
    <source>
        <dbReference type="HAMAP-Rule" id="MF_01365"/>
    </source>
</evidence>
<evidence type="ECO:0000256" key="2">
    <source>
        <dbReference type="ARBA" id="ARBA00011838"/>
    </source>
</evidence>
<dbReference type="PANTHER" id="PTHR11655:SF14">
    <property type="entry name" value="LARGE RIBOSOMAL SUBUNIT PROTEIN UL6M"/>
    <property type="match status" value="1"/>
</dbReference>
<dbReference type="Gene3D" id="3.90.930.12">
    <property type="entry name" value="Ribosomal protein L6, alpha-beta domain"/>
    <property type="match status" value="2"/>
</dbReference>
<dbReference type="PANTHER" id="PTHR11655">
    <property type="entry name" value="60S/50S RIBOSOMAL PROTEIN L6/L9"/>
    <property type="match status" value="1"/>
</dbReference>
<dbReference type="InterPro" id="IPR019906">
    <property type="entry name" value="Ribosomal_uL6_bac-type"/>
</dbReference>
<dbReference type="FunFam" id="3.90.930.12:FF:000001">
    <property type="entry name" value="50S ribosomal protein L6"/>
    <property type="match status" value="1"/>
</dbReference>
<dbReference type="OrthoDB" id="9805007at2"/>
<evidence type="ECO:0000256" key="9">
    <source>
        <dbReference type="RuleBase" id="RU003870"/>
    </source>
</evidence>
<dbReference type="PROSITE" id="PS00525">
    <property type="entry name" value="RIBOSOMAL_L6_1"/>
    <property type="match status" value="1"/>
</dbReference>
<dbReference type="GO" id="GO:0003735">
    <property type="term" value="F:structural constituent of ribosome"/>
    <property type="evidence" value="ECO:0007669"/>
    <property type="project" value="UniProtKB-UniRule"/>
</dbReference>
<dbReference type="GO" id="GO:0002181">
    <property type="term" value="P:cytoplasmic translation"/>
    <property type="evidence" value="ECO:0007669"/>
    <property type="project" value="TreeGrafter"/>
</dbReference>
<evidence type="ECO:0000313" key="11">
    <source>
        <dbReference type="EMBL" id="AER66396.1"/>
    </source>
</evidence>
<dbReference type="GO" id="GO:0019843">
    <property type="term" value="F:rRNA binding"/>
    <property type="evidence" value="ECO:0007669"/>
    <property type="project" value="UniProtKB-UniRule"/>
</dbReference>
<evidence type="ECO:0000256" key="4">
    <source>
        <dbReference type="ARBA" id="ARBA00022884"/>
    </source>
</evidence>
<keyword evidence="12" id="KW-1185">Reference proteome</keyword>
<evidence type="ECO:0000313" key="12">
    <source>
        <dbReference type="Proteomes" id="UP000005868"/>
    </source>
</evidence>
<evidence type="ECO:0000256" key="5">
    <source>
        <dbReference type="ARBA" id="ARBA00022980"/>
    </source>
</evidence>
<dbReference type="InterPro" id="IPR000702">
    <property type="entry name" value="Ribosomal_uL6-like"/>
</dbReference>
<dbReference type="GO" id="GO:0022625">
    <property type="term" value="C:cytosolic large ribosomal subunit"/>
    <property type="evidence" value="ECO:0007669"/>
    <property type="project" value="UniProtKB-UniRule"/>
</dbReference>
<reference evidence="12" key="1">
    <citation type="submission" date="2011-10" db="EMBL/GenBank/DDBJ databases">
        <title>The complete genome of chromosome of Thermovirga lienii DSM 17291.</title>
        <authorList>
            <consortium name="US DOE Joint Genome Institute (JGI-PGF)"/>
            <person name="Lucas S."/>
            <person name="Copeland A."/>
            <person name="Lapidus A."/>
            <person name="Glavina del Rio T."/>
            <person name="Dalin E."/>
            <person name="Tice H."/>
            <person name="Bruce D."/>
            <person name="Goodwin L."/>
            <person name="Pitluck S."/>
            <person name="Peters L."/>
            <person name="Mikhailova N."/>
            <person name="Saunders E."/>
            <person name="Kyrpides N."/>
            <person name="Mavromatis K."/>
            <person name="Ivanova N."/>
            <person name="Last F.I."/>
            <person name="Brettin T."/>
            <person name="Detter J.C."/>
            <person name="Han C."/>
            <person name="Larimer F."/>
            <person name="Land M."/>
            <person name="Hauser L."/>
            <person name="Markowitz V."/>
            <person name="Cheng J.-F."/>
            <person name="Hugenholtz P."/>
            <person name="Woyke T."/>
            <person name="Wu D."/>
            <person name="Spring S."/>
            <person name="Schroeder M."/>
            <person name="Brambilla E.-M."/>
            <person name="Klenk H.-P."/>
            <person name="Eisen J.A."/>
        </authorList>
    </citation>
    <scope>NUCLEOTIDE SEQUENCE [LARGE SCALE GENOMIC DNA]</scope>
    <source>
        <strain evidence="12">ATCC BAA-1197 / DSM 17291 / Cas60314</strain>
    </source>
</reference>
<dbReference type="eggNOG" id="COG0097">
    <property type="taxonomic scope" value="Bacteria"/>
</dbReference>
<protein>
    <recommendedName>
        <fullName evidence="7">Large ribosomal subunit protein uL6</fullName>
    </recommendedName>
</protein>
<comment type="function">
    <text evidence="7 9">This protein binds to the 23S rRNA, and is important in its secondary structure. It is located near the subunit interface in the base of the L7/L12 stalk, and near the tRNA binding site of the peptidyltransferase center.</text>
</comment>
<keyword evidence="4 7" id="KW-0694">RNA-binding</keyword>
<sequence length="179" mass="19453">MSRIGRKPITLPDGVTVNKEANKILVKGPKGQLSMDLVPGVDVQVEDGKVVVKRETDDKKMRAFHGMTRALLNNLVEGVSKGFEKQLEIVGIGWRAQMQGKNLILNVGYSHPVEYVAPEGIELATDGPAKIIVRGIDKQKVGQVAAEIRGVRPPEPYKGKGIRYVGEHIIRKAGKAGAK</sequence>
<feature type="domain" description="Large ribosomal subunit protein uL6 alpha-beta" evidence="10">
    <location>
        <begin position="12"/>
        <end position="82"/>
    </location>
</feature>
<dbReference type="KEGG" id="tli:Tlie_0661"/>
<keyword evidence="5 7" id="KW-0689">Ribosomal protein</keyword>
<keyword evidence="3 7" id="KW-0699">rRNA-binding</keyword>
<dbReference type="SUPFAM" id="SSF56053">
    <property type="entry name" value="Ribosomal protein L6"/>
    <property type="match status" value="2"/>
</dbReference>
<dbReference type="InterPro" id="IPR002358">
    <property type="entry name" value="Ribosomal_uL6_CS"/>
</dbReference>
<dbReference type="InterPro" id="IPR036789">
    <property type="entry name" value="Ribosomal_uL6-like_a/b-dom_sf"/>
</dbReference>
<dbReference type="Proteomes" id="UP000005868">
    <property type="component" value="Chromosome"/>
</dbReference>
<dbReference type="AlphaFoldDB" id="G7V8V5"/>
<keyword evidence="6 7" id="KW-0687">Ribonucleoprotein</keyword>
<organism evidence="11 12">
    <name type="scientific">Thermovirga lienii (strain ATCC BAA-1197 / DSM 17291 / Cas60314)</name>
    <dbReference type="NCBI Taxonomy" id="580340"/>
    <lineage>
        <taxon>Bacteria</taxon>
        <taxon>Thermotogati</taxon>
        <taxon>Synergistota</taxon>
        <taxon>Synergistia</taxon>
        <taxon>Synergistales</taxon>
        <taxon>Thermovirgaceae</taxon>
        <taxon>Thermovirga</taxon>
    </lineage>
</organism>
<dbReference type="Pfam" id="PF00347">
    <property type="entry name" value="Ribosomal_L6"/>
    <property type="match status" value="2"/>
</dbReference>
<evidence type="ECO:0000256" key="1">
    <source>
        <dbReference type="ARBA" id="ARBA00009356"/>
    </source>
</evidence>
<comment type="similarity">
    <text evidence="1 7 8">Belongs to the universal ribosomal protein uL6 family.</text>
</comment>
<dbReference type="HOGENOM" id="CLU_065464_1_2_0"/>
<evidence type="ECO:0000256" key="6">
    <source>
        <dbReference type="ARBA" id="ARBA00023274"/>
    </source>
</evidence>
<evidence type="ECO:0000256" key="3">
    <source>
        <dbReference type="ARBA" id="ARBA00022730"/>
    </source>
</evidence>
<comment type="subunit">
    <text evidence="2 7">Part of the 50S ribosomal subunit.</text>
</comment>
<evidence type="ECO:0000259" key="10">
    <source>
        <dbReference type="Pfam" id="PF00347"/>
    </source>
</evidence>